<feature type="transmembrane region" description="Helical" evidence="6">
    <location>
        <begin position="6"/>
        <end position="26"/>
    </location>
</feature>
<feature type="transmembrane region" description="Helical" evidence="6">
    <location>
        <begin position="33"/>
        <end position="53"/>
    </location>
</feature>
<dbReference type="InterPro" id="IPR001851">
    <property type="entry name" value="ABC_transp_permease"/>
</dbReference>
<feature type="transmembrane region" description="Helical" evidence="6">
    <location>
        <begin position="88"/>
        <end position="106"/>
    </location>
</feature>
<evidence type="ECO:0000256" key="4">
    <source>
        <dbReference type="ARBA" id="ARBA00022989"/>
    </source>
</evidence>
<reference evidence="7 8" key="1">
    <citation type="submission" date="2016-11" db="EMBL/GenBank/DDBJ databases">
        <authorList>
            <person name="Jaros S."/>
            <person name="Januszkiewicz K."/>
            <person name="Wedrychowicz H."/>
        </authorList>
    </citation>
    <scope>NUCLEOTIDE SEQUENCE [LARGE SCALE GENOMIC DNA]</scope>
    <source>
        <strain evidence="7 8">DSM 6191</strain>
    </source>
</reference>
<dbReference type="AlphaFoldDB" id="A0A1M5XXD8"/>
<evidence type="ECO:0000313" key="7">
    <source>
        <dbReference type="EMBL" id="SHI04460.1"/>
    </source>
</evidence>
<organism evidence="7 8">
    <name type="scientific">Clostridium intestinale DSM 6191</name>
    <dbReference type="NCBI Taxonomy" id="1121320"/>
    <lineage>
        <taxon>Bacteria</taxon>
        <taxon>Bacillati</taxon>
        <taxon>Bacillota</taxon>
        <taxon>Clostridia</taxon>
        <taxon>Eubacteriales</taxon>
        <taxon>Clostridiaceae</taxon>
        <taxon>Clostridium</taxon>
    </lineage>
</organism>
<keyword evidence="2" id="KW-1003">Cell membrane</keyword>
<evidence type="ECO:0000256" key="5">
    <source>
        <dbReference type="ARBA" id="ARBA00023136"/>
    </source>
</evidence>
<dbReference type="GO" id="GO:0022857">
    <property type="term" value="F:transmembrane transporter activity"/>
    <property type="evidence" value="ECO:0007669"/>
    <property type="project" value="InterPro"/>
</dbReference>
<dbReference type="PANTHER" id="PTHR43370:SF2">
    <property type="entry name" value="ABC TRANSPORTER PERMEASE PROTEIN"/>
    <property type="match status" value="1"/>
</dbReference>
<name>A0A1M5XXD8_9CLOT</name>
<feature type="transmembrane region" description="Helical" evidence="6">
    <location>
        <begin position="145"/>
        <end position="162"/>
    </location>
</feature>
<accession>A0A1M5XXD8</accession>
<feature type="transmembrane region" description="Helical" evidence="6">
    <location>
        <begin position="267"/>
        <end position="285"/>
    </location>
</feature>
<dbReference type="Proteomes" id="UP000184241">
    <property type="component" value="Unassembled WGS sequence"/>
</dbReference>
<dbReference type="RefSeq" id="WP_073018580.1">
    <property type="nucleotide sequence ID" value="NZ_FQXU01000005.1"/>
</dbReference>
<proteinExistence type="predicted"/>
<evidence type="ECO:0000256" key="6">
    <source>
        <dbReference type="SAM" id="Phobius"/>
    </source>
</evidence>
<keyword evidence="4 6" id="KW-1133">Transmembrane helix</keyword>
<keyword evidence="5 6" id="KW-0472">Membrane</keyword>
<evidence type="ECO:0000256" key="1">
    <source>
        <dbReference type="ARBA" id="ARBA00004651"/>
    </source>
</evidence>
<sequence length="308" mass="32573">MNVQSFLHAAIIAGTPLLLATLGEILCEKVGNLNLGVEGMMLLGAISGFLIGYKTGNPIFALFAAAGAGALGGLIYAVLTVSFRTNQVVTGLTLTIFGTGVSSLLGQKAVGQVVPDSVKSFFAETKIPVLGDIPFLGNILFNHDTFIYISYVLTIMVGIYLYKTRVGLNLRAVGENPGAADAVSINVSLYKYVNILLGGALAGLGGAYLSLVYVPVWADNITAGRGWIAVALVIFAAWNPYKALLGAYLFGGLDIVGFRIANPIVSSYVLSMLPYVVTIVVLVIISSKKSKKNSPPKSLSLPYFREER</sequence>
<dbReference type="GO" id="GO:0005886">
    <property type="term" value="C:plasma membrane"/>
    <property type="evidence" value="ECO:0007669"/>
    <property type="project" value="UniProtKB-SubCell"/>
</dbReference>
<dbReference type="Pfam" id="PF02653">
    <property type="entry name" value="BPD_transp_2"/>
    <property type="match status" value="1"/>
</dbReference>
<dbReference type="EMBL" id="FQXU01000005">
    <property type="protein sequence ID" value="SHI04460.1"/>
    <property type="molecule type" value="Genomic_DNA"/>
</dbReference>
<dbReference type="CDD" id="cd06580">
    <property type="entry name" value="TM_PBP1_transp_TpRbsC_like"/>
    <property type="match status" value="1"/>
</dbReference>
<evidence type="ECO:0000256" key="3">
    <source>
        <dbReference type="ARBA" id="ARBA00022692"/>
    </source>
</evidence>
<keyword evidence="3 6" id="KW-0812">Transmembrane</keyword>
<feature type="transmembrane region" description="Helical" evidence="6">
    <location>
        <begin position="59"/>
        <end position="81"/>
    </location>
</feature>
<evidence type="ECO:0000313" key="8">
    <source>
        <dbReference type="Proteomes" id="UP000184241"/>
    </source>
</evidence>
<gene>
    <name evidence="7" type="ORF">SAMN02745941_01703</name>
</gene>
<feature type="transmembrane region" description="Helical" evidence="6">
    <location>
        <begin position="192"/>
        <end position="214"/>
    </location>
</feature>
<evidence type="ECO:0000256" key="2">
    <source>
        <dbReference type="ARBA" id="ARBA00022475"/>
    </source>
</evidence>
<dbReference type="PANTHER" id="PTHR43370">
    <property type="entry name" value="SUGAR ABC TRANSPORTER INTEGRAL MEMBRANE PROTEIN-RELATED"/>
    <property type="match status" value="1"/>
</dbReference>
<protein>
    <submittedName>
        <fullName evidence="7">Nucleoside ABC transporter membrane protein</fullName>
    </submittedName>
</protein>
<comment type="subcellular location">
    <subcellularLocation>
        <location evidence="1">Cell membrane</location>
        <topology evidence="1">Multi-pass membrane protein</topology>
    </subcellularLocation>
</comment>